<sequence>MNNAALNFNDEFYRQASTYKLSLKVKMLYPLYNENQELNTTVTIEEIKRLVYKTKNGKSCGIDSIPYEVLKYEPIVSVIHSLFQLIFETSTIPSVWRQAILCPILKDKSSDTRVPLNYRGISLHSCISKLYSAFINSRLSSYLKSNDILEDEQNGFRYDRSCEDHNWRTTLLQKDTCDLLVCKTVLKDKCSADWEKGLANFPKLRTYRLIKSEYSCGHFRELNLNRNERSILAQLRCGNLPLR</sequence>
<dbReference type="PANTHER" id="PTHR19446">
    <property type="entry name" value="REVERSE TRANSCRIPTASES"/>
    <property type="match status" value="1"/>
</dbReference>
<evidence type="ECO:0008006" key="3">
    <source>
        <dbReference type="Google" id="ProtNLM"/>
    </source>
</evidence>
<dbReference type="OrthoDB" id="6118957at2759"/>
<dbReference type="EMBL" id="CACVKT020007152">
    <property type="protein sequence ID" value="CAC5405992.1"/>
    <property type="molecule type" value="Genomic_DNA"/>
</dbReference>
<evidence type="ECO:0000313" key="1">
    <source>
        <dbReference type="EMBL" id="CAC5405992.1"/>
    </source>
</evidence>
<gene>
    <name evidence="1" type="ORF">MCOR_39621</name>
</gene>
<protein>
    <recommendedName>
        <fullName evidence="3">Reverse transcriptase domain-containing protein</fullName>
    </recommendedName>
</protein>
<reference evidence="1 2" key="1">
    <citation type="submission" date="2020-06" db="EMBL/GenBank/DDBJ databases">
        <authorList>
            <person name="Li R."/>
            <person name="Bekaert M."/>
        </authorList>
    </citation>
    <scope>NUCLEOTIDE SEQUENCE [LARGE SCALE GENOMIC DNA]</scope>
    <source>
        <strain evidence="2">wild</strain>
    </source>
</reference>
<keyword evidence="2" id="KW-1185">Reference proteome</keyword>
<accession>A0A6J8DF44</accession>
<name>A0A6J8DF44_MYTCO</name>
<proteinExistence type="predicted"/>
<evidence type="ECO:0000313" key="2">
    <source>
        <dbReference type="Proteomes" id="UP000507470"/>
    </source>
</evidence>
<dbReference type="AlphaFoldDB" id="A0A6J8DF44"/>
<organism evidence="1 2">
    <name type="scientific">Mytilus coruscus</name>
    <name type="common">Sea mussel</name>
    <dbReference type="NCBI Taxonomy" id="42192"/>
    <lineage>
        <taxon>Eukaryota</taxon>
        <taxon>Metazoa</taxon>
        <taxon>Spiralia</taxon>
        <taxon>Lophotrochozoa</taxon>
        <taxon>Mollusca</taxon>
        <taxon>Bivalvia</taxon>
        <taxon>Autobranchia</taxon>
        <taxon>Pteriomorphia</taxon>
        <taxon>Mytilida</taxon>
        <taxon>Mytiloidea</taxon>
        <taxon>Mytilidae</taxon>
        <taxon>Mytilinae</taxon>
        <taxon>Mytilus</taxon>
    </lineage>
</organism>
<dbReference type="Proteomes" id="UP000507470">
    <property type="component" value="Unassembled WGS sequence"/>
</dbReference>